<proteinExistence type="predicted"/>
<dbReference type="AlphaFoldDB" id="A0A9N8Q1B3"/>
<accession>A0A9N8Q1B3</accession>
<feature type="compositionally biased region" description="Polar residues" evidence="1">
    <location>
        <begin position="1"/>
        <end position="18"/>
    </location>
</feature>
<gene>
    <name evidence="2" type="ORF">CINC_LOCUS2503</name>
</gene>
<dbReference type="OrthoDB" id="7459625at2759"/>
<evidence type="ECO:0000256" key="1">
    <source>
        <dbReference type="SAM" id="MobiDB-lite"/>
    </source>
</evidence>
<organism evidence="2 3">
    <name type="scientific">Chrysodeixis includens</name>
    <name type="common">Soybean looper</name>
    <name type="synonym">Pseudoplusia includens</name>
    <dbReference type="NCBI Taxonomy" id="689277"/>
    <lineage>
        <taxon>Eukaryota</taxon>
        <taxon>Metazoa</taxon>
        <taxon>Ecdysozoa</taxon>
        <taxon>Arthropoda</taxon>
        <taxon>Hexapoda</taxon>
        <taxon>Insecta</taxon>
        <taxon>Pterygota</taxon>
        <taxon>Neoptera</taxon>
        <taxon>Endopterygota</taxon>
        <taxon>Lepidoptera</taxon>
        <taxon>Glossata</taxon>
        <taxon>Ditrysia</taxon>
        <taxon>Noctuoidea</taxon>
        <taxon>Noctuidae</taxon>
        <taxon>Plusiinae</taxon>
        <taxon>Chrysodeixis</taxon>
    </lineage>
</organism>
<feature type="compositionally biased region" description="Polar residues" evidence="1">
    <location>
        <begin position="174"/>
        <end position="184"/>
    </location>
</feature>
<name>A0A9N8Q1B3_CHRIL</name>
<reference evidence="2" key="1">
    <citation type="submission" date="2021-12" db="EMBL/GenBank/DDBJ databases">
        <authorList>
            <person name="King R."/>
        </authorList>
    </citation>
    <scope>NUCLEOTIDE SEQUENCE</scope>
</reference>
<feature type="compositionally biased region" description="Basic and acidic residues" evidence="1">
    <location>
        <begin position="154"/>
        <end position="169"/>
    </location>
</feature>
<dbReference type="EMBL" id="LR824016">
    <property type="protein sequence ID" value="CAD0200822.1"/>
    <property type="molecule type" value="Genomic_DNA"/>
</dbReference>
<protein>
    <submittedName>
        <fullName evidence="2">Uncharacterized protein</fullName>
    </submittedName>
</protein>
<feature type="region of interest" description="Disordered" evidence="1">
    <location>
        <begin position="115"/>
        <end position="185"/>
    </location>
</feature>
<evidence type="ECO:0000313" key="3">
    <source>
        <dbReference type="Proteomes" id="UP001154114"/>
    </source>
</evidence>
<feature type="region of interest" description="Disordered" evidence="1">
    <location>
        <begin position="1"/>
        <end position="33"/>
    </location>
</feature>
<keyword evidence="3" id="KW-1185">Reference proteome</keyword>
<evidence type="ECO:0000313" key="2">
    <source>
        <dbReference type="EMBL" id="CAD0200822.1"/>
    </source>
</evidence>
<dbReference type="Proteomes" id="UP001154114">
    <property type="component" value="Chromosome 13"/>
</dbReference>
<sequence length="215" mass="23812">MGCTSSTPNMVNTSTAEKSIQFDEEMSDDQSKDTEEIIYRADTDPKEMTALPSSNALTEPIDIVRNKSNASLKTEKDSMENKHLSKSIADYTELSSLQEDVKANKLEDVVEKIVEFHSPEVEEPKPEQKLPEGSDKTEETKDVSKLAAMENTQENEHSDMDQEKEKDDAPVEATSPSQSESSRATRWEALADIAAELPPSLTVDPITGQIYALSK</sequence>
<feature type="compositionally biased region" description="Basic and acidic residues" evidence="1">
    <location>
        <begin position="115"/>
        <end position="144"/>
    </location>
</feature>